<dbReference type="AlphaFoldDB" id="A0A059ZRX4"/>
<reference evidence="2 3" key="1">
    <citation type="journal article" date="2009" name="J. Bacteriol.">
        <title>Draft genome sequence of the extremely acidophilic bacterium Acidithiobacillus caldus ATCC 51756 reveals metabolic versatility in the genus Acidithiobacillus.</title>
        <authorList>
            <person name="Valdes J."/>
            <person name="Quatrini R."/>
            <person name="Hallberg K."/>
            <person name="Dopson M."/>
            <person name="Valenzuela P.D."/>
            <person name="Holmes D.S."/>
        </authorList>
    </citation>
    <scope>NUCLEOTIDE SEQUENCE [LARGE SCALE GENOMIC DNA]</scope>
    <source>
        <strain evidence="3">ATCC 51756 / DSM 8584 / KU</strain>
    </source>
</reference>
<gene>
    <name evidence="2" type="ORF">Acaty_c0525</name>
</gene>
<protein>
    <submittedName>
        <fullName evidence="2">Fap amyloid fiber secretin</fullName>
    </submittedName>
</protein>
<dbReference type="HOGENOM" id="CLU_041778_0_1_6"/>
<dbReference type="Proteomes" id="UP000005522">
    <property type="component" value="Chromosome"/>
</dbReference>
<name>A0A059ZRX4_ACICK</name>
<dbReference type="InterPro" id="IPR025737">
    <property type="entry name" value="FApF"/>
</dbReference>
<evidence type="ECO:0000313" key="2">
    <source>
        <dbReference type="EMBL" id="AIA54410.1"/>
    </source>
</evidence>
<feature type="chain" id="PRO_5001585326" evidence="1">
    <location>
        <begin position="27"/>
        <end position="355"/>
    </location>
</feature>
<dbReference type="RefSeq" id="WP_038471557.1">
    <property type="nucleotide sequence ID" value="NZ_CP005986.1"/>
</dbReference>
<keyword evidence="1" id="KW-0732">Signal</keyword>
<sequence length="355" mass="38269">MLTSRKQQLGVLLISSSLMIWTQAYADDGTTLKAPPESASKKAILQQNTDFFYNKITLQSSASYAYSDSNTINLNGFLALGAIFLGNINVSKVKSSIYTFTESAYYPINNRLQLVLNVPIVYRQSTYEIGGVNFASNTQSEATVTSGGPRLGDVSFGGYYQLLNESKHWPSLTASLLVTAPSGVSPYGIKVYQPDPNNTNLQVPTKLPTGNGVWTITPGLSFVSTSDPAIFFGSINYYYNLQKTFSDISTQQGVVQPGQVRLGNAFQYSLGVAYALNDRLSISTSFADRIQDQTEVRALGGAFTPIVGSGANVAVANFGLTYAFTQNTSLIMNLGIGLTSSAPNFQLTATIPYNL</sequence>
<dbReference type="KEGG" id="acz:Acaty_c0525"/>
<organism evidence="2 3">
    <name type="scientific">Acidithiobacillus caldus (strain ATCC 51756 / DSM 8584 / KU)</name>
    <dbReference type="NCBI Taxonomy" id="637389"/>
    <lineage>
        <taxon>Bacteria</taxon>
        <taxon>Pseudomonadati</taxon>
        <taxon>Pseudomonadota</taxon>
        <taxon>Acidithiobacillia</taxon>
        <taxon>Acidithiobacillales</taxon>
        <taxon>Acidithiobacillaceae</taxon>
        <taxon>Acidithiobacillus</taxon>
    </lineage>
</organism>
<evidence type="ECO:0000313" key="3">
    <source>
        <dbReference type="Proteomes" id="UP000005522"/>
    </source>
</evidence>
<dbReference type="EMBL" id="CP005986">
    <property type="protein sequence ID" value="AIA54410.1"/>
    <property type="molecule type" value="Genomic_DNA"/>
</dbReference>
<evidence type="ECO:0000256" key="1">
    <source>
        <dbReference type="SAM" id="SignalP"/>
    </source>
</evidence>
<accession>A0A059ZRX4</accession>
<dbReference type="eggNOG" id="COG3637">
    <property type="taxonomic scope" value="Bacteria"/>
</dbReference>
<proteinExistence type="predicted"/>
<dbReference type="Pfam" id="PF13557">
    <property type="entry name" value="Phenol_MetA_deg"/>
    <property type="match status" value="1"/>
</dbReference>
<feature type="signal peptide" evidence="1">
    <location>
        <begin position="1"/>
        <end position="26"/>
    </location>
</feature>